<evidence type="ECO:0000313" key="4">
    <source>
        <dbReference type="Proteomes" id="UP001295684"/>
    </source>
</evidence>
<evidence type="ECO:0000256" key="2">
    <source>
        <dbReference type="SAM" id="MobiDB-lite"/>
    </source>
</evidence>
<feature type="compositionally biased region" description="Basic residues" evidence="2">
    <location>
        <begin position="191"/>
        <end position="204"/>
    </location>
</feature>
<feature type="coiled-coil region" evidence="1">
    <location>
        <begin position="459"/>
        <end position="486"/>
    </location>
</feature>
<protein>
    <submittedName>
        <fullName evidence="3">Uncharacterized protein</fullName>
    </submittedName>
</protein>
<reference evidence="3" key="1">
    <citation type="submission" date="2023-07" db="EMBL/GenBank/DDBJ databases">
        <authorList>
            <consortium name="AG Swart"/>
            <person name="Singh M."/>
            <person name="Singh A."/>
            <person name="Seah K."/>
            <person name="Emmerich C."/>
        </authorList>
    </citation>
    <scope>NUCLEOTIDE SEQUENCE</scope>
    <source>
        <strain evidence="3">DP1</strain>
    </source>
</reference>
<feature type="region of interest" description="Disordered" evidence="2">
    <location>
        <begin position="176"/>
        <end position="268"/>
    </location>
</feature>
<proteinExistence type="predicted"/>
<gene>
    <name evidence="3" type="ORF">ECRASSUSDP1_LOCUS22571</name>
</gene>
<sequence>MNRQESKYESNDREKSRNPSKGRVNTGSYIFPHHKSTSSLSAVGLSKLTNSKSISTLSPTMNCFTKLQTLKQFGKSNKLFGKGSSKGRFISKRKSGKSKNVSKGPEESRYKSSKNKTSNERLGFKVISKNNFLENNADIPHNSSLEEYNMKGKMSAKKAGGHRRKTVKNTTLTMAHHLSHFEDRSTSPVLKKSKYTKDKLKKLTTHLGTGSSRNNASKGILSNGSIPKTYKRSSKDFQKLEEKKKMKSTLDYRSNRRSSNKTEIEIKGSLGQPSDFGICHTTTNKDSLKKKSFDKSSKVKMMHMNNTNHLVSRKNNRCAVEKILNSGRKKGSSKIQQYKNFNAFLPGDCNDQLSTTTDRIETNRTMRNRVNKNAESNRENQEKKVLHQIEETLEMEYKFYQVKTKSKDQTLEKVPEMLLREASDETIKKLCKVYPHFSKVLHKIRDCYNNCIKTAISDFEGKAKEIKKWKKEATELNQKLIHLSEECDAKDKKIIDLSKEVTKLKRSQKESDLNIRELKKYAQEMEKKANSMFGKYDQEKVLKEIKEVIKENEDVKCIARELKSEIEYGKQRENKLMYFLFLMQQKNYPVFDIFEDHIKDLPTSRFSTNLDDKFKEIYIEQKKKMKEMGLIGDFDFACTERAHKLDKLDKQTDMSLFSEESYLPINEGPAPMKDKPRNVPALDFNLMNQNLAKERKKMKEAELKKKLGGSDPGKLNLSEGNSSVLIDMIDQVNHNKYGKEMEYMKEQEYKQMMEKQPPEESDCRLNSEGESSPCSCSYCMREKGSKGGLEELINMNAFEPDSENTQSFHSSILLENKGEKFENIRELRRLYEVMKSSDEP</sequence>
<feature type="compositionally biased region" description="Basic and acidic residues" evidence="2">
    <location>
        <begin position="233"/>
        <end position="266"/>
    </location>
</feature>
<dbReference type="Proteomes" id="UP001295684">
    <property type="component" value="Unassembled WGS sequence"/>
</dbReference>
<dbReference type="AlphaFoldDB" id="A0AAD2D648"/>
<organism evidence="3 4">
    <name type="scientific">Euplotes crassus</name>
    <dbReference type="NCBI Taxonomy" id="5936"/>
    <lineage>
        <taxon>Eukaryota</taxon>
        <taxon>Sar</taxon>
        <taxon>Alveolata</taxon>
        <taxon>Ciliophora</taxon>
        <taxon>Intramacronucleata</taxon>
        <taxon>Spirotrichea</taxon>
        <taxon>Hypotrichia</taxon>
        <taxon>Euplotida</taxon>
        <taxon>Euplotidae</taxon>
        <taxon>Moneuplotes</taxon>
    </lineage>
</organism>
<feature type="compositionally biased region" description="Basic and acidic residues" evidence="2">
    <location>
        <begin position="1"/>
        <end position="17"/>
    </location>
</feature>
<feature type="region of interest" description="Disordered" evidence="2">
    <location>
        <begin position="77"/>
        <end position="118"/>
    </location>
</feature>
<dbReference type="EMBL" id="CAMPGE010023154">
    <property type="protein sequence ID" value="CAI2381125.1"/>
    <property type="molecule type" value="Genomic_DNA"/>
</dbReference>
<evidence type="ECO:0000313" key="3">
    <source>
        <dbReference type="EMBL" id="CAI2381125.1"/>
    </source>
</evidence>
<name>A0AAD2D648_EUPCR</name>
<keyword evidence="4" id="KW-1185">Reference proteome</keyword>
<comment type="caution">
    <text evidence="3">The sequence shown here is derived from an EMBL/GenBank/DDBJ whole genome shotgun (WGS) entry which is preliminary data.</text>
</comment>
<feature type="region of interest" description="Disordered" evidence="2">
    <location>
        <begin position="1"/>
        <end position="33"/>
    </location>
</feature>
<evidence type="ECO:0000256" key="1">
    <source>
        <dbReference type="SAM" id="Coils"/>
    </source>
</evidence>
<feature type="compositionally biased region" description="Polar residues" evidence="2">
    <location>
        <begin position="210"/>
        <end position="226"/>
    </location>
</feature>
<accession>A0AAD2D648</accession>
<keyword evidence="1" id="KW-0175">Coiled coil</keyword>